<evidence type="ECO:0000313" key="4">
    <source>
        <dbReference type="Proteomes" id="UP001430953"/>
    </source>
</evidence>
<keyword evidence="2" id="KW-0472">Membrane</keyword>
<feature type="region of interest" description="Disordered" evidence="1">
    <location>
        <begin position="447"/>
        <end position="509"/>
    </location>
</feature>
<sequence>MSGFVSLELQILTINFLGLVNSIFNWNWLKWDQQLEKIANFTVSQSDELDVKNIDWLKTILSWIVVARFLINRVLVPAYVANIYTIFTLKRQNFLVLWMMLNFFKDIILEATVIIITFLLWHKENVSTSDLIKFITEKTIDLIVSSCKWYATLKWYVQLQRITKIRRFTIIARRSIANIVNVPGRIGRSLDDECLGITIIRRGKYASLLNLNRSTEKLSNSANSKSLSTLVTEDTNGTSDYNSDGNDLSVAEKSMRILNVTAEDVMDARARIYERSYWEEQEAIAKTSKLIEEIISRLPIEKYEAVTEPLKSKQTIENNTGKLNRALKKESIVRFHSFEKTEDESDTEEIIQTRKKDKISINERRQPNVLEKNIDVASGRIKNDAKLLESRDTYLEKKRKERKEVGKIVQHPSFQNNNEKNVEVFKLRSSSGMKLEIELSRIPVNGKEKPFNRADQRRQASPQLVPSGSGASQKEYEKNSKTCACHRALRSKKSKRARPLDNDGRNVECDTTGKELGSFTPIVNMQRSKLDKAALKYSEMYRLKKQLEKSEESREKQFWGSKSLAETAYSSGHARNTQIETRGDSMTCDILNERLKLKCNQMRNKRLIDSSSNCNNVSLFKEINYAEVHETKMRTLEACKIFALKKKIETRARKRHDLLLASRKLSIEEGKTMELRALKAYNELTLLKNKKELNVRKKCDSFLNYGELKSPKVSRIKVSKTSNDPLPEDKNERPRKDNLSPSSRQLVDKRSAPRVCNEIARSGRERELCIERKRDLLRKEIPSECEDIEASTSASNRLSTGSYKSVTIPVRRNESGAGFNDRCARQAHMSLNLMEIARNIECTVYPRGITLVNKYLHGQFLDGGLRESQQRDIVDDDTAGTLHGAFFFKPEIITRVFQHTRTSVAESFFNFAKLRRENFDTEFVCRMSNEMIVCNRDTSFDLERMMGSGRGTPADTMCNVNENRGTRGERGHDLCIIFIGREQMANETGAASVEDSTTVGPRENTRSSIEDIRTTNNLILDVDRNRADSVINDNLPIQLLADVLRNFNTETSEAVIRDIASPLEEHEVYVSNANTCNNFQPRESNINIDFHEESDNKCDKAIPRNDTNIDTIHEIEQQTFDSSGNRPDNMNVTSCVSLTEKLKGSRDERNVEANARSENRKMYAESNEFLAEKLFKMHSDDKLEQDDSFYFTYERNDDPGTPISLGDGSLMEEFTNDSISCNSSYS</sequence>
<dbReference type="EMBL" id="JADYXP020000019">
    <property type="protein sequence ID" value="KAL0104710.1"/>
    <property type="molecule type" value="Genomic_DNA"/>
</dbReference>
<feature type="transmembrane region" description="Helical" evidence="2">
    <location>
        <begin position="60"/>
        <end position="82"/>
    </location>
</feature>
<feature type="compositionally biased region" description="Basic residues" evidence="1">
    <location>
        <begin position="487"/>
        <end position="497"/>
    </location>
</feature>
<dbReference type="Proteomes" id="UP001430953">
    <property type="component" value="Unassembled WGS sequence"/>
</dbReference>
<feature type="compositionally biased region" description="Basic and acidic residues" evidence="1">
    <location>
        <begin position="447"/>
        <end position="458"/>
    </location>
</feature>
<gene>
    <name evidence="3" type="ORF">PUN28_016382</name>
</gene>
<comment type="caution">
    <text evidence="3">The sequence shown here is derived from an EMBL/GenBank/DDBJ whole genome shotgun (WGS) entry which is preliminary data.</text>
</comment>
<feature type="transmembrane region" description="Helical" evidence="2">
    <location>
        <begin position="12"/>
        <end position="29"/>
    </location>
</feature>
<feature type="compositionally biased region" description="Polar residues" evidence="1">
    <location>
        <begin position="459"/>
        <end position="472"/>
    </location>
</feature>
<accession>A0AAW2ENY6</accession>
<protein>
    <submittedName>
        <fullName evidence="3">Uncharacterized protein</fullName>
    </submittedName>
</protein>
<evidence type="ECO:0000256" key="1">
    <source>
        <dbReference type="SAM" id="MobiDB-lite"/>
    </source>
</evidence>
<dbReference type="AlphaFoldDB" id="A0AAW2ENY6"/>
<feature type="compositionally biased region" description="Basic and acidic residues" evidence="1">
    <location>
        <begin position="498"/>
        <end position="509"/>
    </location>
</feature>
<evidence type="ECO:0000256" key="2">
    <source>
        <dbReference type="SAM" id="Phobius"/>
    </source>
</evidence>
<organism evidence="3 4">
    <name type="scientific">Cardiocondyla obscurior</name>
    <dbReference type="NCBI Taxonomy" id="286306"/>
    <lineage>
        <taxon>Eukaryota</taxon>
        <taxon>Metazoa</taxon>
        <taxon>Ecdysozoa</taxon>
        <taxon>Arthropoda</taxon>
        <taxon>Hexapoda</taxon>
        <taxon>Insecta</taxon>
        <taxon>Pterygota</taxon>
        <taxon>Neoptera</taxon>
        <taxon>Endopterygota</taxon>
        <taxon>Hymenoptera</taxon>
        <taxon>Apocrita</taxon>
        <taxon>Aculeata</taxon>
        <taxon>Formicoidea</taxon>
        <taxon>Formicidae</taxon>
        <taxon>Myrmicinae</taxon>
        <taxon>Cardiocondyla</taxon>
    </lineage>
</organism>
<keyword evidence="2" id="KW-0812">Transmembrane</keyword>
<feature type="transmembrane region" description="Helical" evidence="2">
    <location>
        <begin position="94"/>
        <end position="121"/>
    </location>
</feature>
<proteinExistence type="predicted"/>
<keyword evidence="2" id="KW-1133">Transmembrane helix</keyword>
<keyword evidence="4" id="KW-1185">Reference proteome</keyword>
<feature type="region of interest" description="Disordered" evidence="1">
    <location>
        <begin position="714"/>
        <end position="751"/>
    </location>
</feature>
<name>A0AAW2ENY6_9HYME</name>
<feature type="compositionally biased region" description="Basic and acidic residues" evidence="1">
    <location>
        <begin position="727"/>
        <end position="738"/>
    </location>
</feature>
<evidence type="ECO:0000313" key="3">
    <source>
        <dbReference type="EMBL" id="KAL0104710.1"/>
    </source>
</evidence>
<reference evidence="3 4" key="1">
    <citation type="submission" date="2023-03" db="EMBL/GenBank/DDBJ databases">
        <title>High recombination rates correlate with genetic variation in Cardiocondyla obscurior ants.</title>
        <authorList>
            <person name="Errbii M."/>
        </authorList>
    </citation>
    <scope>NUCLEOTIDE SEQUENCE [LARGE SCALE GENOMIC DNA]</scope>
    <source>
        <strain evidence="3">Alpha-2009</strain>
        <tissue evidence="3">Whole body</tissue>
    </source>
</reference>